<dbReference type="EMBL" id="EQ979716">
    <property type="protein sequence ID" value="EEF25432.1"/>
    <property type="molecule type" value="Genomic_DNA"/>
</dbReference>
<reference evidence="2" key="1">
    <citation type="journal article" date="2010" name="Nat. Biotechnol.">
        <title>Draft genome sequence of the oilseed species Ricinus communis.</title>
        <authorList>
            <person name="Chan A.P."/>
            <person name="Crabtree J."/>
            <person name="Zhao Q."/>
            <person name="Lorenzi H."/>
            <person name="Orvis J."/>
            <person name="Puiu D."/>
            <person name="Melake-Berhan A."/>
            <person name="Jones K.M."/>
            <person name="Redman J."/>
            <person name="Chen G."/>
            <person name="Cahoon E.B."/>
            <person name="Gedil M."/>
            <person name="Stanke M."/>
            <person name="Haas B.J."/>
            <person name="Wortman J.R."/>
            <person name="Fraser-Liggett C.M."/>
            <person name="Ravel J."/>
            <person name="Rabinowicz P.D."/>
        </authorList>
    </citation>
    <scope>NUCLEOTIDE SEQUENCE [LARGE SCALE GENOMIC DNA]</scope>
    <source>
        <strain evidence="2">cv. Hale</strain>
    </source>
</reference>
<accession>B9TFD3</accession>
<evidence type="ECO:0000313" key="2">
    <source>
        <dbReference type="Proteomes" id="UP000008311"/>
    </source>
</evidence>
<sequence>VTYQPAFLFAPEPSATDLRRQIRQPPEPQTFRHVPLEEYVAGEVRVALRKVFAVVTAATLTPGKRCRSHQFADLDQVRQFDAPHELSRRADHRVLKQLVSRLPADPPESLKPGFLAHDQQIPVCTLLNPCFQFVQRVPALSAELRGDRAVVVQGPGSRAVRHLFRAFSRGEARPA</sequence>
<feature type="non-terminal residue" evidence="1">
    <location>
        <position position="1"/>
    </location>
</feature>
<protein>
    <submittedName>
        <fullName evidence="1">Uncharacterized protein</fullName>
    </submittedName>
</protein>
<dbReference type="Proteomes" id="UP000008311">
    <property type="component" value="Unassembled WGS sequence"/>
</dbReference>
<evidence type="ECO:0000313" key="1">
    <source>
        <dbReference type="EMBL" id="EEF25432.1"/>
    </source>
</evidence>
<dbReference type="AlphaFoldDB" id="B9TFD3"/>
<keyword evidence="2" id="KW-1185">Reference proteome</keyword>
<organism evidence="1 2">
    <name type="scientific">Ricinus communis</name>
    <name type="common">Castor bean</name>
    <dbReference type="NCBI Taxonomy" id="3988"/>
    <lineage>
        <taxon>Eukaryota</taxon>
        <taxon>Viridiplantae</taxon>
        <taxon>Streptophyta</taxon>
        <taxon>Embryophyta</taxon>
        <taxon>Tracheophyta</taxon>
        <taxon>Spermatophyta</taxon>
        <taxon>Magnoliopsida</taxon>
        <taxon>eudicotyledons</taxon>
        <taxon>Gunneridae</taxon>
        <taxon>Pentapetalae</taxon>
        <taxon>rosids</taxon>
        <taxon>fabids</taxon>
        <taxon>Malpighiales</taxon>
        <taxon>Euphorbiaceae</taxon>
        <taxon>Acalyphoideae</taxon>
        <taxon>Acalypheae</taxon>
        <taxon>Ricinus</taxon>
    </lineage>
</organism>
<proteinExistence type="predicted"/>
<name>B9TFD3_RICCO</name>
<gene>
    <name evidence="1" type="ORF">RCOM_1874110</name>
</gene>
<dbReference type="InParanoid" id="B9TFD3"/>